<keyword evidence="2 5" id="KW-0863">Zinc-finger</keyword>
<accession>A0AAV1CXJ9</accession>
<dbReference type="InterPro" id="IPR001965">
    <property type="entry name" value="Znf_PHD"/>
</dbReference>
<dbReference type="PANTHER" id="PTHR46510:SF1">
    <property type="entry name" value="BROMODOMAIN ADJACENT TO ZINC FINGER DOMAIN PROTEIN 1A"/>
    <property type="match status" value="1"/>
</dbReference>
<keyword evidence="4" id="KW-0539">Nucleus</keyword>
<dbReference type="PROSITE" id="PS50016">
    <property type="entry name" value="ZF_PHD_2"/>
    <property type="match status" value="1"/>
</dbReference>
<dbReference type="EMBL" id="OX459120">
    <property type="protein sequence ID" value="CAI9099253.1"/>
    <property type="molecule type" value="Genomic_DNA"/>
</dbReference>
<dbReference type="InterPro" id="IPR013083">
    <property type="entry name" value="Znf_RING/FYVE/PHD"/>
</dbReference>
<dbReference type="InterPro" id="IPR019786">
    <property type="entry name" value="Zinc_finger_PHD-type_CS"/>
</dbReference>
<dbReference type="SUPFAM" id="SSF57903">
    <property type="entry name" value="FYVE/PHD zinc finger"/>
    <property type="match status" value="1"/>
</dbReference>
<sequence>MEQKSAMLMHSLMPGAIEGAISFASDIAAPDFSCDSVLGGYMNFVSIREIRSDVSSSVNHSDSGLRISSSSTMSGNSNPLHVYRRRKLQPISDGICPKQVVINAQMGGGCNFSSRSDEAETEELGVSLETEMENIVPPVKLPSKHIVDGCASLSGSSDECVHREDPCSGKVLRNRKKIVSDVCGVDDSFSSSKFNLDVVAVTFKTDVEDTAQCSSSGVLLSERSWDSMSGKDFCIAILESRGLLEEASPSHHLSSADNVTTSWSVQKCKVCDCSEASQNMLICDSCDDAFHAKCCNPRIKRIPHNEWFCYPCMIKKHKLLKEKSTNSSLDVSNGSNGCRISELGPLESMLKDIEPPKFTVRIGHKFQAEVPDWDPSTTDDYDPEAEPEEMDCSDYLNLNYQEPTKTNRLSSIGNWVQCQEVIEGIGQHADGTTCGKWRRAPLFEVQTDNWDCFRAVLWDPAHADCAVPQELPTEEVLRQLKYIEMVCHVSFQFHYHCNRLKFYNISMTSVFCGHKKSNSFPFLISALSICSVNKFAFLARFA</sequence>
<dbReference type="InterPro" id="IPR011011">
    <property type="entry name" value="Znf_FYVE_PHD"/>
</dbReference>
<evidence type="ECO:0000256" key="2">
    <source>
        <dbReference type="ARBA" id="ARBA00022771"/>
    </source>
</evidence>
<dbReference type="SMART" id="SM00249">
    <property type="entry name" value="PHD"/>
    <property type="match status" value="1"/>
</dbReference>
<dbReference type="FunFam" id="3.30.40.100:FF:000005">
    <property type="entry name" value="uncharacterized protein LOC106759733 isoform X4"/>
    <property type="match status" value="1"/>
</dbReference>
<evidence type="ECO:0000256" key="1">
    <source>
        <dbReference type="ARBA" id="ARBA00022723"/>
    </source>
</evidence>
<dbReference type="PANTHER" id="PTHR46510">
    <property type="entry name" value="BROMODOMAIN ADJACENT TO ZINC FINGER DOMAIN PROTEIN 1A"/>
    <property type="match status" value="1"/>
</dbReference>
<protein>
    <submittedName>
        <fullName evidence="9">OLC1v1036043C1</fullName>
    </submittedName>
</protein>
<dbReference type="PROSITE" id="PS51050">
    <property type="entry name" value="ZF_CW"/>
    <property type="match status" value="1"/>
</dbReference>
<evidence type="ECO:0000259" key="8">
    <source>
        <dbReference type="PROSITE" id="PS51050"/>
    </source>
</evidence>
<evidence type="ECO:0000313" key="9">
    <source>
        <dbReference type="EMBL" id="CAI9099253.1"/>
    </source>
</evidence>
<feature type="compositionally biased region" description="Low complexity" evidence="6">
    <location>
        <begin position="58"/>
        <end position="77"/>
    </location>
</feature>
<evidence type="ECO:0000256" key="4">
    <source>
        <dbReference type="ARBA" id="ARBA00023242"/>
    </source>
</evidence>
<dbReference type="Pfam" id="PF00628">
    <property type="entry name" value="PHD"/>
    <property type="match status" value="1"/>
</dbReference>
<dbReference type="InterPro" id="IPR011124">
    <property type="entry name" value="Znf_CW"/>
</dbReference>
<name>A0AAV1CXJ9_OLDCO</name>
<organism evidence="9 10">
    <name type="scientific">Oldenlandia corymbosa var. corymbosa</name>
    <dbReference type="NCBI Taxonomy" id="529605"/>
    <lineage>
        <taxon>Eukaryota</taxon>
        <taxon>Viridiplantae</taxon>
        <taxon>Streptophyta</taxon>
        <taxon>Embryophyta</taxon>
        <taxon>Tracheophyta</taxon>
        <taxon>Spermatophyta</taxon>
        <taxon>Magnoliopsida</taxon>
        <taxon>eudicotyledons</taxon>
        <taxon>Gunneridae</taxon>
        <taxon>Pentapetalae</taxon>
        <taxon>asterids</taxon>
        <taxon>lamiids</taxon>
        <taxon>Gentianales</taxon>
        <taxon>Rubiaceae</taxon>
        <taxon>Rubioideae</taxon>
        <taxon>Spermacoceae</taxon>
        <taxon>Hedyotis-Oldenlandia complex</taxon>
        <taxon>Oldenlandia</taxon>
    </lineage>
</organism>
<evidence type="ECO:0000259" key="7">
    <source>
        <dbReference type="PROSITE" id="PS50016"/>
    </source>
</evidence>
<dbReference type="Proteomes" id="UP001161247">
    <property type="component" value="Chromosome 3"/>
</dbReference>
<dbReference type="GO" id="GO:0006355">
    <property type="term" value="P:regulation of DNA-templated transcription"/>
    <property type="evidence" value="ECO:0007669"/>
    <property type="project" value="TreeGrafter"/>
</dbReference>
<keyword evidence="1" id="KW-0479">Metal-binding</keyword>
<dbReference type="GO" id="GO:0008623">
    <property type="term" value="C:CHRAC"/>
    <property type="evidence" value="ECO:0007669"/>
    <property type="project" value="TreeGrafter"/>
</dbReference>
<dbReference type="GO" id="GO:0003677">
    <property type="term" value="F:DNA binding"/>
    <property type="evidence" value="ECO:0007669"/>
    <property type="project" value="TreeGrafter"/>
</dbReference>
<keyword evidence="3" id="KW-0862">Zinc</keyword>
<dbReference type="InterPro" id="IPR000949">
    <property type="entry name" value="ELM2_dom"/>
</dbReference>
<keyword evidence="10" id="KW-1185">Reference proteome</keyword>
<evidence type="ECO:0000256" key="5">
    <source>
        <dbReference type="PROSITE-ProRule" id="PRU00146"/>
    </source>
</evidence>
<dbReference type="GO" id="GO:0006338">
    <property type="term" value="P:chromatin remodeling"/>
    <property type="evidence" value="ECO:0007669"/>
    <property type="project" value="InterPro"/>
</dbReference>
<dbReference type="AlphaFoldDB" id="A0AAV1CXJ9"/>
<gene>
    <name evidence="9" type="ORF">OLC1_LOCUS9309</name>
</gene>
<dbReference type="Gene3D" id="3.30.40.100">
    <property type="match status" value="1"/>
</dbReference>
<dbReference type="GO" id="GO:0031445">
    <property type="term" value="P:regulation of heterochromatin formation"/>
    <property type="evidence" value="ECO:0007669"/>
    <property type="project" value="TreeGrafter"/>
</dbReference>
<dbReference type="InterPro" id="IPR019787">
    <property type="entry name" value="Znf_PHD-finger"/>
</dbReference>
<dbReference type="GO" id="GO:0000228">
    <property type="term" value="C:nuclear chromosome"/>
    <property type="evidence" value="ECO:0007669"/>
    <property type="project" value="TreeGrafter"/>
</dbReference>
<dbReference type="InterPro" id="IPR047171">
    <property type="entry name" value="BAZ1A"/>
</dbReference>
<feature type="domain" description="CW-type" evidence="8">
    <location>
        <begin position="409"/>
        <end position="473"/>
    </location>
</feature>
<dbReference type="PROSITE" id="PS01359">
    <property type="entry name" value="ZF_PHD_1"/>
    <property type="match status" value="1"/>
</dbReference>
<evidence type="ECO:0000256" key="6">
    <source>
        <dbReference type="SAM" id="MobiDB-lite"/>
    </source>
</evidence>
<feature type="region of interest" description="Disordered" evidence="6">
    <location>
        <begin position="58"/>
        <end position="78"/>
    </location>
</feature>
<reference evidence="9" key="1">
    <citation type="submission" date="2023-03" db="EMBL/GenBank/DDBJ databases">
        <authorList>
            <person name="Julca I."/>
        </authorList>
    </citation>
    <scope>NUCLEOTIDE SEQUENCE</scope>
</reference>
<evidence type="ECO:0000256" key="3">
    <source>
        <dbReference type="ARBA" id="ARBA00022833"/>
    </source>
</evidence>
<dbReference type="Pfam" id="PF01448">
    <property type="entry name" value="ELM2"/>
    <property type="match status" value="1"/>
</dbReference>
<dbReference type="GO" id="GO:0045740">
    <property type="term" value="P:positive regulation of DNA replication"/>
    <property type="evidence" value="ECO:0007669"/>
    <property type="project" value="TreeGrafter"/>
</dbReference>
<dbReference type="GO" id="GO:0008270">
    <property type="term" value="F:zinc ion binding"/>
    <property type="evidence" value="ECO:0007669"/>
    <property type="project" value="UniProtKB-KW"/>
</dbReference>
<dbReference type="Gene3D" id="3.30.40.10">
    <property type="entry name" value="Zinc/RING finger domain, C3HC4 (zinc finger)"/>
    <property type="match status" value="1"/>
</dbReference>
<proteinExistence type="predicted"/>
<evidence type="ECO:0000313" key="10">
    <source>
        <dbReference type="Proteomes" id="UP001161247"/>
    </source>
</evidence>
<feature type="domain" description="PHD-type" evidence="7">
    <location>
        <begin position="265"/>
        <end position="315"/>
    </location>
</feature>